<organism evidence="2 3">
    <name type="scientific">Cryptococcus deneoformans (strain JEC21 / ATCC MYA-565)</name>
    <name type="common">Cryptococcus neoformans var. neoformans serotype D</name>
    <dbReference type="NCBI Taxonomy" id="214684"/>
    <lineage>
        <taxon>Eukaryota</taxon>
        <taxon>Fungi</taxon>
        <taxon>Dikarya</taxon>
        <taxon>Basidiomycota</taxon>
        <taxon>Agaricomycotina</taxon>
        <taxon>Tremellomycetes</taxon>
        <taxon>Tremellales</taxon>
        <taxon>Cryptococcaceae</taxon>
        <taxon>Cryptococcus</taxon>
        <taxon>Cryptococcus neoformans species complex</taxon>
    </lineage>
</organism>
<accession>Q5KLF6</accession>
<dbReference type="RefSeq" id="XP_024512311.1">
    <property type="nucleotide sequence ID" value="XM_024656634.1"/>
</dbReference>
<name>Q5KLF6_CRYD1</name>
<dbReference type="OrthoDB" id="2578108at2759"/>
<dbReference type="Proteomes" id="UP000002149">
    <property type="component" value="Chromosome 2"/>
</dbReference>
<dbReference type="HOGENOM" id="CLU_605527_0_0_1"/>
<dbReference type="VEuPathDB" id="FungiDB:CNB05440"/>
<evidence type="ECO:0000313" key="2">
    <source>
        <dbReference type="EMBL" id="AAW41982.2"/>
    </source>
</evidence>
<dbReference type="GeneID" id="3255928"/>
<dbReference type="PaxDb" id="214684-Q5KLF6"/>
<dbReference type="KEGG" id="cne:CNB05440"/>
<dbReference type="AlphaFoldDB" id="Q5KLF6"/>
<dbReference type="EMBL" id="AE017342">
    <property type="protein sequence ID" value="AAW41982.2"/>
    <property type="molecule type" value="Genomic_DNA"/>
</dbReference>
<evidence type="ECO:0000256" key="1">
    <source>
        <dbReference type="SAM" id="MobiDB-lite"/>
    </source>
</evidence>
<gene>
    <name evidence="2" type="ordered locus">CNB05440</name>
</gene>
<dbReference type="InParanoid" id="Q5KLF6"/>
<dbReference type="eggNOG" id="ENOG502RECS">
    <property type="taxonomic scope" value="Eukaryota"/>
</dbReference>
<reference evidence="2 3" key="1">
    <citation type="journal article" date="2005" name="Science">
        <title>The genome of the basidiomycetous yeast and human pathogen Cryptococcus neoformans.</title>
        <authorList>
            <person name="Loftus B.J."/>
            <person name="Fung E."/>
            <person name="Roncaglia P."/>
            <person name="Rowley D."/>
            <person name="Amedeo P."/>
            <person name="Bruno D."/>
            <person name="Vamathevan J."/>
            <person name="Miranda M."/>
            <person name="Anderson I.J."/>
            <person name="Fraser J.A."/>
            <person name="Allen J.E."/>
            <person name="Bosdet I.E."/>
            <person name="Brent M.R."/>
            <person name="Chiu R."/>
            <person name="Doering T.L."/>
            <person name="Donlin M.J."/>
            <person name="D'Souza C.A."/>
            <person name="Fox D.S."/>
            <person name="Grinberg V."/>
            <person name="Fu J."/>
            <person name="Fukushima M."/>
            <person name="Haas B.J."/>
            <person name="Huang J.C."/>
            <person name="Janbon G."/>
            <person name="Jones S.J."/>
            <person name="Koo H.L."/>
            <person name="Krzywinski M.I."/>
            <person name="Kwon-Chung J.K."/>
            <person name="Lengeler K.B."/>
            <person name="Maiti R."/>
            <person name="Marra M.A."/>
            <person name="Marra R.E."/>
            <person name="Mathewson C.A."/>
            <person name="Mitchell T.G."/>
            <person name="Pertea M."/>
            <person name="Riggs F.R."/>
            <person name="Salzberg S.L."/>
            <person name="Schein J.E."/>
            <person name="Shvartsbeyn A."/>
            <person name="Shin H."/>
            <person name="Shumway M."/>
            <person name="Specht C.A."/>
            <person name="Suh B.B."/>
            <person name="Tenney A."/>
            <person name="Utterback T.R."/>
            <person name="Wickes B.L."/>
            <person name="Wortman J.R."/>
            <person name="Wye N.H."/>
            <person name="Kronstad J.W."/>
            <person name="Lodge J.K."/>
            <person name="Heitman J."/>
            <person name="Davis R.W."/>
            <person name="Fraser C.M."/>
            <person name="Hyman R.W."/>
        </authorList>
    </citation>
    <scope>NUCLEOTIDE SEQUENCE [LARGE SCALE GENOMIC DNA]</scope>
    <source>
        <strain evidence="3">JEC21 / ATCC MYA-565</strain>
    </source>
</reference>
<feature type="region of interest" description="Disordered" evidence="1">
    <location>
        <begin position="1"/>
        <end position="25"/>
    </location>
</feature>
<keyword evidence="3" id="KW-1185">Reference proteome</keyword>
<sequence length="351" mass="39752">MSLSDDAYPPSLSGQKTSQGGLEREFMDIDDRQGYDDLPAIMMDESLLETGFEGDGYGGVIRDRLGHQLSKWPTKVPESLIPPYSCRQPSPYQDEPIFCIESTARNMPLLATVLAVFSIFLTAFAGLPQRLGDMVKAVIQVILELAIAEGQQALRRRVRGGSDSSGLSSPHGATARPPWRREYHRLLQFHHELRVRGYRFRPLDPTFKEEWIVDGATQLPRLNRKNACSFVECRPPLRRFGDFHQPTMTGILWTVFSHIRRASDGRILSHRLFGVFRWFKPSIAYGYRYDEEKTLDIQVFSQHQLSPPFFFPIHAKSLPSIHPVALVSVPQRSSAPLGTKIIVTVPVARHT</sequence>
<proteinExistence type="predicted"/>
<protein>
    <submittedName>
        <fullName evidence="2">Uncharacterized protein</fullName>
    </submittedName>
</protein>
<evidence type="ECO:0000313" key="3">
    <source>
        <dbReference type="Proteomes" id="UP000002149"/>
    </source>
</evidence>